<accession>A0ABU6U9A9</accession>
<dbReference type="PANTHER" id="PTHR11802:SF29">
    <property type="entry name" value="SERINE CARBOXYPEPTIDASE-LIKE 19"/>
    <property type="match status" value="1"/>
</dbReference>
<sequence length="261" mass="30104">MRNPFLQGYLLGNAETTRTEDNYQILFAHGMGLISDELYQSLQKNCKGEYIKDHTRTALCSRDLKSFDEMISGLYKPHILEPNCEFGSPKPLKASWRRSITENYPLKFVSDTRLGLPPLSCRSYAYSLSGYWSNDDNAQKAEQKRNGNAAPLNIPNKEDIPSSFPYHVKLSRKGYRSLIYNGDHDMYTPFMATQAWIRSLNYSIVNGWRPWYTNGQVAGYTRTYFNVMTFATVKGGGHTAPEFKPEECFYMYSRWISNRPL</sequence>
<dbReference type="InterPro" id="IPR001563">
    <property type="entry name" value="Peptidase_S10"/>
</dbReference>
<dbReference type="Gene3D" id="3.40.50.12670">
    <property type="match status" value="1"/>
</dbReference>
<dbReference type="Pfam" id="PF00450">
    <property type="entry name" value="Peptidase_S10"/>
    <property type="match status" value="1"/>
</dbReference>
<comment type="caution">
    <text evidence="2">The sequence shown here is derived from an EMBL/GenBank/DDBJ whole genome shotgun (WGS) entry which is preliminary data.</text>
</comment>
<protein>
    <submittedName>
        <fullName evidence="2">Uncharacterized protein</fullName>
    </submittedName>
</protein>
<proteinExistence type="inferred from homology"/>
<organism evidence="2 3">
    <name type="scientific">Stylosanthes scabra</name>
    <dbReference type="NCBI Taxonomy" id="79078"/>
    <lineage>
        <taxon>Eukaryota</taxon>
        <taxon>Viridiplantae</taxon>
        <taxon>Streptophyta</taxon>
        <taxon>Embryophyta</taxon>
        <taxon>Tracheophyta</taxon>
        <taxon>Spermatophyta</taxon>
        <taxon>Magnoliopsida</taxon>
        <taxon>eudicotyledons</taxon>
        <taxon>Gunneridae</taxon>
        <taxon>Pentapetalae</taxon>
        <taxon>rosids</taxon>
        <taxon>fabids</taxon>
        <taxon>Fabales</taxon>
        <taxon>Fabaceae</taxon>
        <taxon>Papilionoideae</taxon>
        <taxon>50 kb inversion clade</taxon>
        <taxon>dalbergioids sensu lato</taxon>
        <taxon>Dalbergieae</taxon>
        <taxon>Pterocarpus clade</taxon>
        <taxon>Stylosanthes</taxon>
    </lineage>
</organism>
<comment type="similarity">
    <text evidence="1">Belongs to the peptidase S10 family.</text>
</comment>
<dbReference type="PANTHER" id="PTHR11802">
    <property type="entry name" value="SERINE PROTEASE FAMILY S10 SERINE CARBOXYPEPTIDASE"/>
    <property type="match status" value="1"/>
</dbReference>
<dbReference type="InterPro" id="IPR029058">
    <property type="entry name" value="AB_hydrolase_fold"/>
</dbReference>
<evidence type="ECO:0000313" key="3">
    <source>
        <dbReference type="Proteomes" id="UP001341840"/>
    </source>
</evidence>
<keyword evidence="3" id="KW-1185">Reference proteome</keyword>
<dbReference type="EMBL" id="JASCZI010120908">
    <property type="protein sequence ID" value="MED6157424.1"/>
    <property type="molecule type" value="Genomic_DNA"/>
</dbReference>
<evidence type="ECO:0000256" key="1">
    <source>
        <dbReference type="ARBA" id="ARBA00009431"/>
    </source>
</evidence>
<name>A0ABU6U9A9_9FABA</name>
<gene>
    <name evidence="2" type="ORF">PIB30_022996</name>
</gene>
<dbReference type="Gene3D" id="3.40.50.1820">
    <property type="entry name" value="alpha/beta hydrolase"/>
    <property type="match status" value="1"/>
</dbReference>
<evidence type="ECO:0000313" key="2">
    <source>
        <dbReference type="EMBL" id="MED6157424.1"/>
    </source>
</evidence>
<reference evidence="2 3" key="1">
    <citation type="journal article" date="2023" name="Plants (Basel)">
        <title>Bridging the Gap: Combining Genomics and Transcriptomics Approaches to Understand Stylosanthes scabra, an Orphan Legume from the Brazilian Caatinga.</title>
        <authorList>
            <person name="Ferreira-Neto J.R.C."/>
            <person name="da Silva M.D."/>
            <person name="Binneck E."/>
            <person name="de Melo N.F."/>
            <person name="da Silva R.H."/>
            <person name="de Melo A.L.T.M."/>
            <person name="Pandolfi V."/>
            <person name="Bustamante F.O."/>
            <person name="Brasileiro-Vidal A.C."/>
            <person name="Benko-Iseppon A.M."/>
        </authorList>
    </citation>
    <scope>NUCLEOTIDE SEQUENCE [LARGE SCALE GENOMIC DNA]</scope>
    <source>
        <tissue evidence="2">Leaves</tissue>
    </source>
</reference>
<dbReference type="SUPFAM" id="SSF53474">
    <property type="entry name" value="alpha/beta-Hydrolases"/>
    <property type="match status" value="1"/>
</dbReference>
<dbReference type="Proteomes" id="UP001341840">
    <property type="component" value="Unassembled WGS sequence"/>
</dbReference>